<feature type="repeat" description="ANK" evidence="5">
    <location>
        <begin position="337"/>
        <end position="369"/>
    </location>
</feature>
<dbReference type="InterPro" id="IPR002110">
    <property type="entry name" value="Ankyrin_rpt"/>
</dbReference>
<dbReference type="SMART" id="SM00248">
    <property type="entry name" value="ANK"/>
    <property type="match status" value="5"/>
</dbReference>
<feature type="repeat" description="ANK" evidence="5">
    <location>
        <begin position="128"/>
        <end position="160"/>
    </location>
</feature>
<dbReference type="Gene3D" id="3.30.160.60">
    <property type="entry name" value="Classic Zinc Finger"/>
    <property type="match status" value="4"/>
</dbReference>
<name>A0ABD2XMX3_9HYME</name>
<keyword evidence="2" id="KW-0677">Repeat</keyword>
<accession>A0ABD2XMX3</accession>
<dbReference type="GO" id="GO:0008270">
    <property type="term" value="F:zinc ion binding"/>
    <property type="evidence" value="ECO:0007669"/>
    <property type="project" value="UniProtKB-KW"/>
</dbReference>
<organism evidence="8 9">
    <name type="scientific">Trichogramma kaykai</name>
    <dbReference type="NCBI Taxonomy" id="54128"/>
    <lineage>
        <taxon>Eukaryota</taxon>
        <taxon>Metazoa</taxon>
        <taxon>Ecdysozoa</taxon>
        <taxon>Arthropoda</taxon>
        <taxon>Hexapoda</taxon>
        <taxon>Insecta</taxon>
        <taxon>Pterygota</taxon>
        <taxon>Neoptera</taxon>
        <taxon>Endopterygota</taxon>
        <taxon>Hymenoptera</taxon>
        <taxon>Apocrita</taxon>
        <taxon>Proctotrupomorpha</taxon>
        <taxon>Chalcidoidea</taxon>
        <taxon>Trichogrammatidae</taxon>
        <taxon>Trichogramma</taxon>
    </lineage>
</organism>
<dbReference type="PROSITE" id="PS50297">
    <property type="entry name" value="ANK_REP_REGION"/>
    <property type="match status" value="1"/>
</dbReference>
<keyword evidence="1" id="KW-0479">Metal-binding</keyword>
<evidence type="ECO:0000313" key="8">
    <source>
        <dbReference type="EMBL" id="KAL3406680.1"/>
    </source>
</evidence>
<feature type="domain" description="C2H2-type" evidence="7">
    <location>
        <begin position="1042"/>
        <end position="1070"/>
    </location>
</feature>
<feature type="domain" description="C2H2-type" evidence="7">
    <location>
        <begin position="930"/>
        <end position="954"/>
    </location>
</feature>
<proteinExistence type="predicted"/>
<reference evidence="8 9" key="1">
    <citation type="journal article" date="2024" name="bioRxiv">
        <title>A reference genome for Trichogramma kaykai: A tiny desert-dwelling parasitoid wasp with competing sex-ratio distorters.</title>
        <authorList>
            <person name="Culotta J."/>
            <person name="Lindsey A.R."/>
        </authorList>
    </citation>
    <scope>NUCLEOTIDE SEQUENCE [LARGE SCALE GENOMIC DNA]</scope>
    <source>
        <strain evidence="8 9">KSX58</strain>
    </source>
</reference>
<keyword evidence="5" id="KW-0040">ANK repeat</keyword>
<feature type="domain" description="C2H2-type" evidence="7">
    <location>
        <begin position="986"/>
        <end position="1014"/>
    </location>
</feature>
<evidence type="ECO:0000256" key="1">
    <source>
        <dbReference type="ARBA" id="ARBA00022723"/>
    </source>
</evidence>
<evidence type="ECO:0000256" key="4">
    <source>
        <dbReference type="ARBA" id="ARBA00022833"/>
    </source>
</evidence>
<dbReference type="InterPro" id="IPR036236">
    <property type="entry name" value="Znf_C2H2_sf"/>
</dbReference>
<dbReference type="SUPFAM" id="SSF48403">
    <property type="entry name" value="Ankyrin repeat"/>
    <property type="match status" value="1"/>
</dbReference>
<dbReference type="PANTHER" id="PTHR24379">
    <property type="entry name" value="KRAB AND ZINC FINGER DOMAIN-CONTAINING"/>
    <property type="match status" value="1"/>
</dbReference>
<dbReference type="SMART" id="SM00355">
    <property type="entry name" value="ZnF_C2H2"/>
    <property type="match status" value="6"/>
</dbReference>
<dbReference type="PROSITE" id="PS00028">
    <property type="entry name" value="ZINC_FINGER_C2H2_1"/>
    <property type="match status" value="4"/>
</dbReference>
<evidence type="ECO:0000256" key="2">
    <source>
        <dbReference type="ARBA" id="ARBA00022737"/>
    </source>
</evidence>
<evidence type="ECO:0000256" key="5">
    <source>
        <dbReference type="PROSITE-ProRule" id="PRU00023"/>
    </source>
</evidence>
<dbReference type="PANTHER" id="PTHR24379:SF121">
    <property type="entry name" value="C2H2-TYPE DOMAIN-CONTAINING PROTEIN"/>
    <property type="match status" value="1"/>
</dbReference>
<feature type="domain" description="C2H2-type" evidence="7">
    <location>
        <begin position="958"/>
        <end position="981"/>
    </location>
</feature>
<evidence type="ECO:0000256" key="3">
    <source>
        <dbReference type="ARBA" id="ARBA00022771"/>
    </source>
</evidence>
<evidence type="ECO:0000313" key="9">
    <source>
        <dbReference type="Proteomes" id="UP001627154"/>
    </source>
</evidence>
<dbReference type="EMBL" id="JBJJXI010000018">
    <property type="protein sequence ID" value="KAL3406680.1"/>
    <property type="molecule type" value="Genomic_DNA"/>
</dbReference>
<dbReference type="Proteomes" id="UP001627154">
    <property type="component" value="Unassembled WGS sequence"/>
</dbReference>
<dbReference type="AlphaFoldDB" id="A0ABD2XMX3"/>
<gene>
    <name evidence="8" type="ORF">TKK_000831</name>
</gene>
<dbReference type="SUPFAM" id="SSF57667">
    <property type="entry name" value="beta-beta-alpha zinc fingers"/>
    <property type="match status" value="4"/>
</dbReference>
<comment type="caution">
    <text evidence="8">The sequence shown here is derived from an EMBL/GenBank/DDBJ whole genome shotgun (WGS) entry which is preliminary data.</text>
</comment>
<dbReference type="InterPro" id="IPR036770">
    <property type="entry name" value="Ankyrin_rpt-contain_sf"/>
</dbReference>
<feature type="domain" description="C2H2-type" evidence="7">
    <location>
        <begin position="1079"/>
        <end position="1097"/>
    </location>
</feature>
<dbReference type="PROSITE" id="PS50157">
    <property type="entry name" value="ZINC_FINGER_C2H2_2"/>
    <property type="match status" value="6"/>
</dbReference>
<protein>
    <recommendedName>
        <fullName evidence="7">C2H2-type domain-containing protein</fullName>
    </recommendedName>
</protein>
<dbReference type="Pfam" id="PF12874">
    <property type="entry name" value="zf-met"/>
    <property type="match status" value="1"/>
</dbReference>
<keyword evidence="4" id="KW-0862">Zinc</keyword>
<evidence type="ECO:0000259" key="7">
    <source>
        <dbReference type="PROSITE" id="PS50157"/>
    </source>
</evidence>
<keyword evidence="9" id="KW-1185">Reference proteome</keyword>
<dbReference type="InterPro" id="IPR013087">
    <property type="entry name" value="Znf_C2H2_type"/>
</dbReference>
<dbReference type="Pfam" id="PF12796">
    <property type="entry name" value="Ank_2"/>
    <property type="match status" value="1"/>
</dbReference>
<keyword evidence="3 6" id="KW-0863">Zinc-finger</keyword>
<dbReference type="Pfam" id="PF00096">
    <property type="entry name" value="zf-C2H2"/>
    <property type="match status" value="4"/>
</dbReference>
<sequence length="1132" mass="130475">MSRSPLSYSKAEKRKRFTKRFIKRDYWQDEDLLGFIADEFDNNVEDIDWILKTALKFSSRQFSKILPTVIKSSGELRALNDLGKNLYGDCEPGFTYFHVVCKDDCARLARRFVEQGVDPNLAYYSDGRKKSPLSLCIEHGKYSALEFLLENGADMKSSLDDWAKEPLTCLKRVNRARDYWKCAWKIIADRHFDELLRHATTNSHFENVPVDSSLLDLLIGCNCDVNGKDNNGQSPLFLCFESCKKRARSVSPQPWSNRPREKLLSDRKNLETLLENGADVNEVFAKGQSILHLFLDSWVCQSSTIHGNSGSCRNTVGIEFIETLLKHGVEVNAKDDDGDSPLQLAVTSNNLDAIEVLLAHGADLQGVDFSRLGWRLRCDLTQFDRTIKFIAVLDTLHGAGYKMSESSRLSLFKFLVDDVKNDECNYDWRQILGFGSTTKLRSLLADVENIDARQFNANDKRDLARIVHQRIQTVEQGNIFIMAETRYHLELLQQFFARFLEEDDICRFTNEISMEIENLKKLKIKDDVSLFDVCSSRPDEAYYKFKKSKLWTVIDSKEFQDGCKNVSNTVKVHIIGCFVRKLFKDIGLEYLTLLTHLPVLCCEKLTQYLSYEDVMSVCRVYVKSLIDVFDLQQSNRQVVYEKAFLRNSTEYSERVKEEPSEVSFNECGDGIMNEPTDHKNIQLLTFRDNLVLRIPRCDDMMIEFECKDVKPDKNLLLPKKMDLNKIKKEPKEKLKEVFNDIAEESNSNFVSEFNNDMEIEFECQDDKPDKNLLLRKKIDNYPQNYLQNIVDSSGSKPLNRVKKEPAEKLKEEIIGDTSEKSNFDRELNNDTEIVFECENVKLRVDFPEVRKAKKENCIDGAEEMNLNCELGKQTKKKIITKKSDYQHYLNAQSDAVQSSNISSRKSSGKKCSQKSKLKILIDTVHCKIIYECDVCKETFDCKSYLRTHIVSKHSVINFACDKCGKEYSSKSMLKRHIDAKHNKILHACNTCGKTFMHKSSLQTHINVAHKGVMHKCGTCEKTFRIKSHLQDHIDSKHNGTGPKCEICGKIFSRKWTVKLHINLVHLQKHNQASDAEATYACDRCEETFTRKDHLNAHIDSKYNKFVSNATSISITFRVVICKKFVYLIDVYD</sequence>
<feature type="domain" description="C2H2-type" evidence="7">
    <location>
        <begin position="1014"/>
        <end position="1042"/>
    </location>
</feature>
<dbReference type="Gene3D" id="1.25.40.20">
    <property type="entry name" value="Ankyrin repeat-containing domain"/>
    <property type="match status" value="2"/>
</dbReference>
<dbReference type="PROSITE" id="PS50088">
    <property type="entry name" value="ANK_REPEAT"/>
    <property type="match status" value="2"/>
</dbReference>
<evidence type="ECO:0000256" key="6">
    <source>
        <dbReference type="PROSITE-ProRule" id="PRU00042"/>
    </source>
</evidence>